<sequence>MVQNPPSIPTLALVSLVGRIRGCKIIIDWHNLGCTILSLKLKSETHPYVKLARWFEATFGRNAFAHLFVTNAMRDYLTKEWDLKGEKIVLHDRPPRHFHHSSPQEKHDLFMKLRPELVRYSQLREFLPEFTLPYSTPFTDTSSAPENHIPSPSSVSPASASVTPANGKSNTNFATITGPSIPVNAPTYKQIHPPEIRPDRPALIVSSTSWTPDEDFGILLDALKIYEVRANEVNAEGAGQKLPKILVAVTGKGPERERYMGEVSELQKGWKWVRCISLWLEASDYPIFLGSADLGVSLHSSSSGLDLPMKVVDMFGCGLPVCALNFKCLDELVKSGINGLTFKDAAELAQQFEDLLVSFPSAPRLIALTESLRKATRPPKHSRTNGDWEWGSWDENWTTVLKPLILHSMRT</sequence>
<evidence type="ECO:0000256" key="8">
    <source>
        <dbReference type="ARBA" id="ARBA00022824"/>
    </source>
</evidence>
<keyword evidence="8" id="KW-0256">Endoplasmic reticulum</keyword>
<dbReference type="GO" id="GO:0004578">
    <property type="term" value="F:chitobiosyldiphosphodolichol beta-mannosyltransferase activity"/>
    <property type="evidence" value="ECO:0007669"/>
    <property type="project" value="UniProtKB-EC"/>
</dbReference>
<evidence type="ECO:0000256" key="6">
    <source>
        <dbReference type="ARBA" id="ARBA00022679"/>
    </source>
</evidence>
<keyword evidence="10" id="KW-0472">Membrane</keyword>
<keyword evidence="6 13" id="KW-0808">Transferase</keyword>
<gene>
    <name evidence="13" type="primary">ALG1</name>
    <name evidence="13" type="ORF">VNI00_001864</name>
</gene>
<evidence type="ECO:0000256" key="10">
    <source>
        <dbReference type="ARBA" id="ARBA00023136"/>
    </source>
</evidence>
<accession>A0AAW0E2U7</accession>
<evidence type="ECO:0000256" key="5">
    <source>
        <dbReference type="ARBA" id="ARBA00022676"/>
    </source>
</evidence>
<dbReference type="GO" id="GO:0005789">
    <property type="term" value="C:endoplasmic reticulum membrane"/>
    <property type="evidence" value="ECO:0007669"/>
    <property type="project" value="UniProtKB-SubCell"/>
</dbReference>
<evidence type="ECO:0000256" key="1">
    <source>
        <dbReference type="ARBA" id="ARBA00004389"/>
    </source>
</evidence>
<keyword evidence="14" id="KW-1185">Reference proteome</keyword>
<evidence type="ECO:0000256" key="4">
    <source>
        <dbReference type="ARBA" id="ARBA00015841"/>
    </source>
</evidence>
<keyword evidence="5 13" id="KW-0328">Glycosyltransferase</keyword>
<comment type="pathway">
    <text evidence="2">Protein modification; protein glycosylation.</text>
</comment>
<keyword evidence="7" id="KW-0812">Transmembrane</keyword>
<dbReference type="EMBL" id="JAYKXP010000004">
    <property type="protein sequence ID" value="KAK7059237.1"/>
    <property type="molecule type" value="Genomic_DNA"/>
</dbReference>
<evidence type="ECO:0000256" key="12">
    <source>
        <dbReference type="SAM" id="MobiDB-lite"/>
    </source>
</evidence>
<proteinExistence type="predicted"/>
<evidence type="ECO:0000256" key="2">
    <source>
        <dbReference type="ARBA" id="ARBA00004922"/>
    </source>
</evidence>
<dbReference type="PANTHER" id="PTHR13036:SF0">
    <property type="entry name" value="CHITOBIOSYLDIPHOSPHODOLICHOL BETA-MANNOSYLTRANSFERASE"/>
    <property type="match status" value="1"/>
</dbReference>
<evidence type="ECO:0000313" key="14">
    <source>
        <dbReference type="Proteomes" id="UP001383192"/>
    </source>
</evidence>
<reference evidence="13 14" key="1">
    <citation type="submission" date="2024-01" db="EMBL/GenBank/DDBJ databases">
        <title>A draft genome for a cacao thread blight-causing isolate of Paramarasmius palmivorus.</title>
        <authorList>
            <person name="Baruah I.K."/>
            <person name="Bukari Y."/>
            <person name="Amoako-Attah I."/>
            <person name="Meinhardt L.W."/>
            <person name="Bailey B.A."/>
            <person name="Cohen S.P."/>
        </authorList>
    </citation>
    <scope>NUCLEOTIDE SEQUENCE [LARGE SCALE GENOMIC DNA]</scope>
    <source>
        <strain evidence="13 14">GH-12</strain>
    </source>
</reference>
<keyword evidence="9" id="KW-1133">Transmembrane helix</keyword>
<evidence type="ECO:0000313" key="13">
    <source>
        <dbReference type="EMBL" id="KAK7059237.1"/>
    </source>
</evidence>
<protein>
    <recommendedName>
        <fullName evidence="4">Chitobiosyldiphosphodolichol beta-mannosyltransferase</fullName>
        <ecNumber evidence="3">2.4.1.142</ecNumber>
    </recommendedName>
</protein>
<dbReference type="AlphaFoldDB" id="A0AAW0E2U7"/>
<dbReference type="PANTHER" id="PTHR13036">
    <property type="entry name" value="BETA1,4 MANNOSYLTRANSFERASE"/>
    <property type="match status" value="1"/>
</dbReference>
<evidence type="ECO:0000256" key="3">
    <source>
        <dbReference type="ARBA" id="ARBA00012611"/>
    </source>
</evidence>
<feature type="region of interest" description="Disordered" evidence="12">
    <location>
        <begin position="141"/>
        <end position="164"/>
    </location>
</feature>
<dbReference type="Pfam" id="PF13692">
    <property type="entry name" value="Glyco_trans_1_4"/>
    <property type="match status" value="1"/>
</dbReference>
<evidence type="ECO:0000256" key="11">
    <source>
        <dbReference type="ARBA" id="ARBA00024899"/>
    </source>
</evidence>
<evidence type="ECO:0000256" key="7">
    <source>
        <dbReference type="ARBA" id="ARBA00022692"/>
    </source>
</evidence>
<dbReference type="SUPFAM" id="SSF53756">
    <property type="entry name" value="UDP-Glycosyltransferase/glycogen phosphorylase"/>
    <property type="match status" value="1"/>
</dbReference>
<evidence type="ECO:0000256" key="9">
    <source>
        <dbReference type="ARBA" id="ARBA00022989"/>
    </source>
</evidence>
<name>A0AAW0E2U7_9AGAR</name>
<comment type="caution">
    <text evidence="13">The sequence shown here is derived from an EMBL/GenBank/DDBJ whole genome shotgun (WGS) entry which is preliminary data.</text>
</comment>
<dbReference type="InterPro" id="IPR026051">
    <property type="entry name" value="ALG1-like"/>
</dbReference>
<organism evidence="13 14">
    <name type="scientific">Paramarasmius palmivorus</name>
    <dbReference type="NCBI Taxonomy" id="297713"/>
    <lineage>
        <taxon>Eukaryota</taxon>
        <taxon>Fungi</taxon>
        <taxon>Dikarya</taxon>
        <taxon>Basidiomycota</taxon>
        <taxon>Agaricomycotina</taxon>
        <taxon>Agaricomycetes</taxon>
        <taxon>Agaricomycetidae</taxon>
        <taxon>Agaricales</taxon>
        <taxon>Marasmiineae</taxon>
        <taxon>Marasmiaceae</taxon>
        <taxon>Paramarasmius</taxon>
    </lineage>
</organism>
<comment type="function">
    <text evidence="11">Participates in the formation of the lipid-linked precursor oligosaccharide for N-glycosylation. Involved in assembling the dolichol-pyrophosphate-GlcNAc(2)-Man(5) intermediate on the cytoplasmic surface of the ER.</text>
</comment>
<dbReference type="Gene3D" id="3.40.50.2000">
    <property type="entry name" value="Glycogen Phosphorylase B"/>
    <property type="match status" value="1"/>
</dbReference>
<comment type="subcellular location">
    <subcellularLocation>
        <location evidence="1">Endoplasmic reticulum membrane</location>
        <topology evidence="1">Single-pass membrane protein</topology>
    </subcellularLocation>
</comment>
<feature type="compositionally biased region" description="Low complexity" evidence="12">
    <location>
        <begin position="150"/>
        <end position="162"/>
    </location>
</feature>
<dbReference type="Proteomes" id="UP001383192">
    <property type="component" value="Unassembled WGS sequence"/>
</dbReference>
<dbReference type="EC" id="2.4.1.142" evidence="3"/>